<proteinExistence type="predicted"/>
<keyword evidence="1" id="KW-0812">Transmembrane</keyword>
<organism evidence="2 3">
    <name type="scientific">Pseudomonas mangrovi</name>
    <dbReference type="NCBI Taxonomy" id="2161748"/>
    <lineage>
        <taxon>Bacteria</taxon>
        <taxon>Pseudomonadati</taxon>
        <taxon>Pseudomonadota</taxon>
        <taxon>Gammaproteobacteria</taxon>
        <taxon>Pseudomonadales</taxon>
        <taxon>Pseudomonadaceae</taxon>
        <taxon>Pseudomonas</taxon>
    </lineage>
</organism>
<dbReference type="RefSeq" id="WP_108106911.1">
    <property type="nucleotide sequence ID" value="NZ_QASN01000016.1"/>
</dbReference>
<gene>
    <name evidence="2" type="ORF">DBO85_08890</name>
</gene>
<sequence>MSVQSLWSFVAGHPGQALNAVALFLALAGSWLLLATRLRESRAATLFAAERGSFAGEAPGARINLFFYRFSSFSLAAALALSWFSTHL</sequence>
<protein>
    <submittedName>
        <fullName evidence="2">Uncharacterized protein</fullName>
    </submittedName>
</protein>
<keyword evidence="1" id="KW-1133">Transmembrane helix</keyword>
<dbReference type="EMBL" id="QASN01000016">
    <property type="protein sequence ID" value="PTU74659.1"/>
    <property type="molecule type" value="Genomic_DNA"/>
</dbReference>
<reference evidence="2 3" key="1">
    <citation type="submission" date="2018-04" db="EMBL/GenBank/DDBJ databases">
        <title>Pseudomonas sp. nov., isolated from mangrove soil.</title>
        <authorList>
            <person name="Chen C."/>
        </authorList>
    </citation>
    <scope>NUCLEOTIDE SEQUENCE [LARGE SCALE GENOMIC DNA]</scope>
    <source>
        <strain evidence="2 3">TC-11</strain>
    </source>
</reference>
<accession>A0A2T5PAA0</accession>
<feature type="transmembrane region" description="Helical" evidence="1">
    <location>
        <begin position="16"/>
        <end position="34"/>
    </location>
</feature>
<evidence type="ECO:0000313" key="2">
    <source>
        <dbReference type="EMBL" id="PTU74659.1"/>
    </source>
</evidence>
<evidence type="ECO:0000256" key="1">
    <source>
        <dbReference type="SAM" id="Phobius"/>
    </source>
</evidence>
<dbReference type="Proteomes" id="UP000244064">
    <property type="component" value="Unassembled WGS sequence"/>
</dbReference>
<name>A0A2T5PAA0_9PSED</name>
<comment type="caution">
    <text evidence="2">The sequence shown here is derived from an EMBL/GenBank/DDBJ whole genome shotgun (WGS) entry which is preliminary data.</text>
</comment>
<feature type="transmembrane region" description="Helical" evidence="1">
    <location>
        <begin position="66"/>
        <end position="85"/>
    </location>
</feature>
<dbReference type="AlphaFoldDB" id="A0A2T5PAA0"/>
<evidence type="ECO:0000313" key="3">
    <source>
        <dbReference type="Proteomes" id="UP000244064"/>
    </source>
</evidence>
<keyword evidence="3" id="KW-1185">Reference proteome</keyword>
<keyword evidence="1" id="KW-0472">Membrane</keyword>